<comment type="subunit">
    <text evidence="8">Monomer.</text>
</comment>
<evidence type="ECO:0000256" key="8">
    <source>
        <dbReference type="HAMAP-Rule" id="MF_00022"/>
    </source>
</evidence>
<dbReference type="Gene3D" id="1.10.10.350">
    <property type="match status" value="1"/>
</dbReference>
<evidence type="ECO:0000256" key="3">
    <source>
        <dbReference type="ARBA" id="ARBA00022598"/>
    </source>
</evidence>
<organism evidence="11 12">
    <name type="scientific">Aliarcobacter butzleri L355</name>
    <dbReference type="NCBI Taxonomy" id="1447263"/>
    <lineage>
        <taxon>Bacteria</taxon>
        <taxon>Pseudomonadati</taxon>
        <taxon>Campylobacterota</taxon>
        <taxon>Epsilonproteobacteria</taxon>
        <taxon>Campylobacterales</taxon>
        <taxon>Arcobacteraceae</taxon>
        <taxon>Aliarcobacter</taxon>
    </lineage>
</organism>
<keyword evidence="7 8" id="KW-0030">Aminoacyl-tRNA synthetase</keyword>
<dbReference type="Proteomes" id="UP000035154">
    <property type="component" value="Unassembled WGS sequence"/>
</dbReference>
<evidence type="ECO:0000256" key="2">
    <source>
        <dbReference type="ARBA" id="ARBA00022490"/>
    </source>
</evidence>
<accession>A0A0G9KW68</accession>
<keyword evidence="5 8" id="KW-0067">ATP-binding</keyword>
<protein>
    <recommendedName>
        <fullName evidence="8">Glutamate--tRNA ligase</fullName>
        <ecNumber evidence="8">6.1.1.17</ecNumber>
    </recommendedName>
    <alternativeName>
        <fullName evidence="8">Glutamyl-tRNA synthetase</fullName>
        <shortName evidence="8">GluRS</shortName>
    </alternativeName>
</protein>
<reference evidence="11 12" key="1">
    <citation type="submission" date="2014-01" db="EMBL/GenBank/DDBJ databases">
        <title>Development of a Comparative Genomic Fingerprinting Assay for High Resolution Genotyping of Arcobacter butzleri.</title>
        <authorList>
            <person name="Webb A.L."/>
            <person name="Inglis G.D."/>
            <person name="Kruczkiewicz P."/>
            <person name="Selinger L.B."/>
            <person name="Taboada E.N."/>
        </authorList>
    </citation>
    <scope>NUCLEOTIDE SEQUENCE [LARGE SCALE GENOMIC DNA]</scope>
    <source>
        <strain evidence="11 12">L355</strain>
    </source>
</reference>
<feature type="short sequence motif" description="'HIGH' region" evidence="8">
    <location>
        <begin position="6"/>
        <end position="16"/>
    </location>
</feature>
<name>A0A0G9KW68_9BACT</name>
<dbReference type="SUPFAM" id="SSF48163">
    <property type="entry name" value="An anticodon-binding domain of class I aminoacyl-tRNA synthetases"/>
    <property type="match status" value="1"/>
</dbReference>
<evidence type="ECO:0000313" key="12">
    <source>
        <dbReference type="Proteomes" id="UP000035154"/>
    </source>
</evidence>
<comment type="catalytic activity">
    <reaction evidence="8">
        <text>tRNA(Glu) + L-glutamate + ATP = L-glutamyl-tRNA(Glu) + AMP + diphosphate</text>
        <dbReference type="Rhea" id="RHEA:23540"/>
        <dbReference type="Rhea" id="RHEA-COMP:9663"/>
        <dbReference type="Rhea" id="RHEA-COMP:9680"/>
        <dbReference type="ChEBI" id="CHEBI:29985"/>
        <dbReference type="ChEBI" id="CHEBI:30616"/>
        <dbReference type="ChEBI" id="CHEBI:33019"/>
        <dbReference type="ChEBI" id="CHEBI:78442"/>
        <dbReference type="ChEBI" id="CHEBI:78520"/>
        <dbReference type="ChEBI" id="CHEBI:456215"/>
        <dbReference type="EC" id="6.1.1.17"/>
    </reaction>
</comment>
<dbReference type="InterPro" id="IPR045462">
    <property type="entry name" value="aa-tRNA-synth_I_cd-bd"/>
</dbReference>
<dbReference type="PATRIC" id="fig|1447263.3.peg.532"/>
<dbReference type="SUPFAM" id="SSF52374">
    <property type="entry name" value="Nucleotidylyl transferase"/>
    <property type="match status" value="1"/>
</dbReference>
<dbReference type="GO" id="GO:0006424">
    <property type="term" value="P:glutamyl-tRNA aminoacylation"/>
    <property type="evidence" value="ECO:0007669"/>
    <property type="project" value="UniProtKB-UniRule"/>
</dbReference>
<dbReference type="PANTHER" id="PTHR43311:SF2">
    <property type="entry name" value="GLUTAMATE--TRNA LIGASE, MITOCHONDRIAL-RELATED"/>
    <property type="match status" value="1"/>
</dbReference>
<evidence type="ECO:0000256" key="5">
    <source>
        <dbReference type="ARBA" id="ARBA00022840"/>
    </source>
</evidence>
<feature type="domain" description="Aminoacyl-tRNA synthetase class I anticodon-binding" evidence="10">
    <location>
        <begin position="327"/>
        <end position="423"/>
    </location>
</feature>
<dbReference type="PROSITE" id="PS00178">
    <property type="entry name" value="AA_TRNA_LIGASE_I"/>
    <property type="match status" value="1"/>
</dbReference>
<dbReference type="GO" id="GO:0000049">
    <property type="term" value="F:tRNA binding"/>
    <property type="evidence" value="ECO:0007669"/>
    <property type="project" value="InterPro"/>
</dbReference>
<dbReference type="EC" id="6.1.1.17" evidence="8"/>
<comment type="similarity">
    <text evidence="1 8">Belongs to the class-I aminoacyl-tRNA synthetase family. Glutamate--tRNA ligase type 1 subfamily.</text>
</comment>
<dbReference type="NCBIfam" id="TIGR00464">
    <property type="entry name" value="gltX_bact"/>
    <property type="match status" value="1"/>
</dbReference>
<dbReference type="InterPro" id="IPR020058">
    <property type="entry name" value="Glu/Gln-tRNA-synth_Ib_cat-dom"/>
</dbReference>
<comment type="subcellular location">
    <subcellularLocation>
        <location evidence="8">Cytoplasm</location>
    </subcellularLocation>
</comment>
<dbReference type="GO" id="GO:0005829">
    <property type="term" value="C:cytosol"/>
    <property type="evidence" value="ECO:0007669"/>
    <property type="project" value="TreeGrafter"/>
</dbReference>
<dbReference type="InterPro" id="IPR004527">
    <property type="entry name" value="Glu-tRNA-ligase_bac/mito"/>
</dbReference>
<dbReference type="InterPro" id="IPR014729">
    <property type="entry name" value="Rossmann-like_a/b/a_fold"/>
</dbReference>
<dbReference type="InterPro" id="IPR020751">
    <property type="entry name" value="aa-tRNA-synth_I_codon-bd_sub2"/>
</dbReference>
<feature type="binding site" evidence="8">
    <location>
        <position position="239"/>
    </location>
    <ligand>
        <name>ATP</name>
        <dbReference type="ChEBI" id="CHEBI:30616"/>
    </ligand>
</feature>
<dbReference type="PRINTS" id="PR00987">
    <property type="entry name" value="TRNASYNTHGLU"/>
</dbReference>
<dbReference type="InterPro" id="IPR008925">
    <property type="entry name" value="aa_tRNA-synth_I_cd-bd_sf"/>
</dbReference>
<dbReference type="RefSeq" id="WP_004509408.1">
    <property type="nucleotide sequence ID" value="NZ_JAIW01000019.1"/>
</dbReference>
<evidence type="ECO:0000256" key="7">
    <source>
        <dbReference type="ARBA" id="ARBA00023146"/>
    </source>
</evidence>
<dbReference type="GO" id="GO:0004818">
    <property type="term" value="F:glutamate-tRNA ligase activity"/>
    <property type="evidence" value="ECO:0007669"/>
    <property type="project" value="UniProtKB-UniRule"/>
</dbReference>
<dbReference type="GO" id="GO:0005524">
    <property type="term" value="F:ATP binding"/>
    <property type="evidence" value="ECO:0007669"/>
    <property type="project" value="UniProtKB-UniRule"/>
</dbReference>
<evidence type="ECO:0000259" key="9">
    <source>
        <dbReference type="Pfam" id="PF00749"/>
    </source>
</evidence>
<keyword evidence="4 8" id="KW-0547">Nucleotide-binding</keyword>
<dbReference type="InterPro" id="IPR000924">
    <property type="entry name" value="Glu/Gln-tRNA-synth"/>
</dbReference>
<dbReference type="PANTHER" id="PTHR43311">
    <property type="entry name" value="GLUTAMATE--TRNA LIGASE"/>
    <property type="match status" value="1"/>
</dbReference>
<sequence length="433" mass="50022">MLRFAPSPTGDMHIGNLRVAIFNYIVSKQLKEDLIIRIEDTDKERNIEGKDKEILEILNLFSIEYKTVFYQSDNLKYHQKMALQLMTQKKAFACFCSDEKLEELREESIKKGIPFRYDGFCENLSDEAVLNVNAPFTVRLKKPDHNIKFTDLLKGDFDYAPFDIDSFIILRQDKTPTYNYACSVDDMLMDISIVIRGEDHVSNTPKQIHIRDSLGYTKEIKYVHLPIILNAQTGKKMSKRDDASSVKWLIEQGFLPSAIANYLVLMGNKTPSEIFTLEEAIEWFKIENISKSSAKFDIDKLRFINRKHIENLDDMRLSKILGFADSDIGKLGKLFLEEASTIKEIKEKIEPIFATKTTLEGFENEFKAIKECLQKAAYFDNYEDLKNYIVNETSLKGKNLFKPLRYILTGVENGPNLSDIYPLIKNYLGDIIK</sequence>
<dbReference type="AlphaFoldDB" id="A0A0G9KW68"/>
<evidence type="ECO:0000256" key="6">
    <source>
        <dbReference type="ARBA" id="ARBA00022917"/>
    </source>
</evidence>
<feature type="short sequence motif" description="'KMSKS' region" evidence="8">
    <location>
        <begin position="236"/>
        <end position="240"/>
    </location>
</feature>
<keyword evidence="2 8" id="KW-0963">Cytoplasm</keyword>
<proteinExistence type="inferred from homology"/>
<comment type="caution">
    <text evidence="8">Lacks conserved residue(s) required for the propagation of feature annotation.</text>
</comment>
<dbReference type="HAMAP" id="MF_00022">
    <property type="entry name" value="Glu_tRNA_synth_type1"/>
    <property type="match status" value="1"/>
</dbReference>
<dbReference type="Pfam" id="PF19269">
    <property type="entry name" value="Anticodon_2"/>
    <property type="match status" value="1"/>
</dbReference>
<comment type="function">
    <text evidence="8">Catalyzes the attachment of glutamate to tRNA(Glu) in a two-step reaction: glutamate is first activated by ATP to form Glu-AMP and then transferred to the acceptor end of tRNA(Glu).</text>
</comment>
<keyword evidence="6 8" id="KW-0648">Protein biosynthesis</keyword>
<gene>
    <name evidence="8" type="primary">gltX</name>
    <name evidence="11" type="ORF">AF80_02755</name>
</gene>
<dbReference type="EMBL" id="JAIW01000019">
    <property type="protein sequence ID" value="KLE10839.1"/>
    <property type="molecule type" value="Genomic_DNA"/>
</dbReference>
<evidence type="ECO:0000256" key="1">
    <source>
        <dbReference type="ARBA" id="ARBA00007894"/>
    </source>
</evidence>
<evidence type="ECO:0000259" key="10">
    <source>
        <dbReference type="Pfam" id="PF19269"/>
    </source>
</evidence>
<evidence type="ECO:0000256" key="4">
    <source>
        <dbReference type="ARBA" id="ARBA00022741"/>
    </source>
</evidence>
<dbReference type="Pfam" id="PF00749">
    <property type="entry name" value="tRNA-synt_1c"/>
    <property type="match status" value="1"/>
</dbReference>
<dbReference type="Gene3D" id="3.40.50.620">
    <property type="entry name" value="HUPs"/>
    <property type="match status" value="1"/>
</dbReference>
<comment type="caution">
    <text evidence="11">The sequence shown here is derived from an EMBL/GenBank/DDBJ whole genome shotgun (WGS) entry which is preliminary data.</text>
</comment>
<dbReference type="InterPro" id="IPR001412">
    <property type="entry name" value="aa-tRNA-synth_I_CS"/>
</dbReference>
<keyword evidence="3 8" id="KW-0436">Ligase</keyword>
<feature type="domain" description="Glutamyl/glutaminyl-tRNA synthetase class Ib catalytic" evidence="9">
    <location>
        <begin position="3"/>
        <end position="302"/>
    </location>
</feature>
<evidence type="ECO:0000313" key="11">
    <source>
        <dbReference type="EMBL" id="KLE10839.1"/>
    </source>
</evidence>
<dbReference type="InterPro" id="IPR049940">
    <property type="entry name" value="GluQ/Sye"/>
</dbReference>